<evidence type="ECO:0000256" key="1">
    <source>
        <dbReference type="SAM" id="Phobius"/>
    </source>
</evidence>
<evidence type="ECO:0000313" key="3">
    <source>
        <dbReference type="Proteomes" id="UP000051870"/>
    </source>
</evidence>
<keyword evidence="1" id="KW-0812">Transmembrane</keyword>
<feature type="transmembrane region" description="Helical" evidence="1">
    <location>
        <begin position="38"/>
        <end position="57"/>
    </location>
</feature>
<keyword evidence="1" id="KW-1133">Transmembrane helix</keyword>
<organism evidence="2 3">
    <name type="scientific">Shimia thalassica</name>
    <dbReference type="NCBI Taxonomy" id="1715693"/>
    <lineage>
        <taxon>Bacteria</taxon>
        <taxon>Pseudomonadati</taxon>
        <taxon>Pseudomonadota</taxon>
        <taxon>Alphaproteobacteria</taxon>
        <taxon>Rhodobacterales</taxon>
        <taxon>Roseobacteraceae</taxon>
    </lineage>
</organism>
<dbReference type="Proteomes" id="UP000051870">
    <property type="component" value="Unassembled WGS sequence"/>
</dbReference>
<dbReference type="EMBL" id="CYTW01000003">
    <property type="protein sequence ID" value="CUK05250.1"/>
    <property type="molecule type" value="Genomic_DNA"/>
</dbReference>
<sequence>MNFVRPEAQKVVRQWREVLIGAAVLILGLYWASGFGLLKWIGAVVAIAGGAMIVAGIQRARFRGKLGGPGLVQVDEREITYYGPLDGGAVAIDEMTGLSLDARSDPPVWVLRQPSVPPLHIPVNAEGTDALFDAFAALPGIRTEHMLAQLKAKPDHPVVIWSKQAARLH</sequence>
<reference evidence="3" key="1">
    <citation type="submission" date="2015-09" db="EMBL/GenBank/DDBJ databases">
        <authorList>
            <person name="Rodrigo-Torres Lidia"/>
            <person name="Arahal R.David."/>
        </authorList>
    </citation>
    <scope>NUCLEOTIDE SEQUENCE [LARGE SCALE GENOMIC DNA]</scope>
    <source>
        <strain evidence="3">CECT 7735</strain>
    </source>
</reference>
<name>A0A0N7M9Y9_9RHOB</name>
<keyword evidence="1" id="KW-0472">Membrane</keyword>
<evidence type="ECO:0000313" key="2">
    <source>
        <dbReference type="EMBL" id="CUK05250.1"/>
    </source>
</evidence>
<dbReference type="GeneID" id="83881882"/>
<feature type="transmembrane region" description="Helical" evidence="1">
    <location>
        <begin position="15"/>
        <end position="32"/>
    </location>
</feature>
<accession>A0A0N7M9Y9</accession>
<proteinExistence type="predicted"/>
<dbReference type="AlphaFoldDB" id="A0A0N7M9Y9"/>
<keyword evidence="3" id="KW-1185">Reference proteome</keyword>
<protein>
    <submittedName>
        <fullName evidence="2">Uncharacterized protein</fullName>
    </submittedName>
</protein>
<dbReference type="STRING" id="1715693.PH7735_02879"/>
<dbReference type="RefSeq" id="WP_058312048.1">
    <property type="nucleotide sequence ID" value="NZ_CANLZE010000003.1"/>
</dbReference>
<gene>
    <name evidence="2" type="ORF">PH7735_02879</name>
</gene>